<evidence type="ECO:0000313" key="1">
    <source>
        <dbReference type="EMBL" id="KAF8477675.1"/>
    </source>
</evidence>
<gene>
    <name evidence="1" type="ORF">DFH94DRAFT_754857</name>
</gene>
<dbReference type="OrthoDB" id="2858653at2759"/>
<reference evidence="1" key="2">
    <citation type="journal article" date="2020" name="Nat. Commun.">
        <title>Large-scale genome sequencing of mycorrhizal fungi provides insights into the early evolution of symbiotic traits.</title>
        <authorList>
            <person name="Miyauchi S."/>
            <person name="Kiss E."/>
            <person name="Kuo A."/>
            <person name="Drula E."/>
            <person name="Kohler A."/>
            <person name="Sanchez-Garcia M."/>
            <person name="Morin E."/>
            <person name="Andreopoulos B."/>
            <person name="Barry K.W."/>
            <person name="Bonito G."/>
            <person name="Buee M."/>
            <person name="Carver A."/>
            <person name="Chen C."/>
            <person name="Cichocki N."/>
            <person name="Clum A."/>
            <person name="Culley D."/>
            <person name="Crous P.W."/>
            <person name="Fauchery L."/>
            <person name="Girlanda M."/>
            <person name="Hayes R.D."/>
            <person name="Keri Z."/>
            <person name="LaButti K."/>
            <person name="Lipzen A."/>
            <person name="Lombard V."/>
            <person name="Magnuson J."/>
            <person name="Maillard F."/>
            <person name="Murat C."/>
            <person name="Nolan M."/>
            <person name="Ohm R.A."/>
            <person name="Pangilinan J."/>
            <person name="Pereira M.F."/>
            <person name="Perotto S."/>
            <person name="Peter M."/>
            <person name="Pfister S."/>
            <person name="Riley R."/>
            <person name="Sitrit Y."/>
            <person name="Stielow J.B."/>
            <person name="Szollosi G."/>
            <person name="Zifcakova L."/>
            <person name="Stursova M."/>
            <person name="Spatafora J.W."/>
            <person name="Tedersoo L."/>
            <person name="Vaario L.M."/>
            <person name="Yamada A."/>
            <person name="Yan M."/>
            <person name="Wang P."/>
            <person name="Xu J."/>
            <person name="Bruns T."/>
            <person name="Baldrian P."/>
            <person name="Vilgalys R."/>
            <person name="Dunand C."/>
            <person name="Henrissat B."/>
            <person name="Grigoriev I.V."/>
            <person name="Hibbett D."/>
            <person name="Nagy L.G."/>
            <person name="Martin F.M."/>
        </authorList>
    </citation>
    <scope>NUCLEOTIDE SEQUENCE</scope>
    <source>
        <strain evidence="1">Prilba</strain>
    </source>
</reference>
<evidence type="ECO:0008006" key="3">
    <source>
        <dbReference type="Google" id="ProtNLM"/>
    </source>
</evidence>
<proteinExistence type="predicted"/>
<comment type="caution">
    <text evidence="1">The sequence shown here is derived from an EMBL/GenBank/DDBJ whole genome shotgun (WGS) entry which is preliminary data.</text>
</comment>
<dbReference type="AlphaFoldDB" id="A0A9P5MSG1"/>
<keyword evidence="2" id="KW-1185">Reference proteome</keyword>
<organism evidence="1 2">
    <name type="scientific">Russula ochroleuca</name>
    <dbReference type="NCBI Taxonomy" id="152965"/>
    <lineage>
        <taxon>Eukaryota</taxon>
        <taxon>Fungi</taxon>
        <taxon>Dikarya</taxon>
        <taxon>Basidiomycota</taxon>
        <taxon>Agaricomycotina</taxon>
        <taxon>Agaricomycetes</taxon>
        <taxon>Russulales</taxon>
        <taxon>Russulaceae</taxon>
        <taxon>Russula</taxon>
    </lineage>
</organism>
<dbReference type="Proteomes" id="UP000759537">
    <property type="component" value="Unassembled WGS sequence"/>
</dbReference>
<name>A0A9P5MSG1_9AGAM</name>
<sequence length="453" mass="51652">MTERWRICTEMTRQGTLFRVQRPAKFPKRKGRAISGPKTDNMIMIGARIERISPLISLSTTMESFPSFPHELLGAIVTHVRSPSDLLQLRATNSTLNTFATPLVFRSVTLANRDNRIRSFKLLANSRLAPHVREVVFQYMEVDPDRESEPVPDYAPRGYDGTAFVEALGHITHFPALESLVLNFRENDGPFKSDTGGDAHEREFPGEVILQFLIFKALSEQPIRFLPPLKSLIVDKYLPLPNPAIKTRSIIALLGKLSHLAIKTTSPCAAFPMTDPRFESYFSESLFQKEVVPTSLVSLELHHACVRPADMVIPISDLHFPHLQILSLQRNYFGDQSEFNDLEGFIARHGRTLLELKIFLCPMAMSTSMTPKARPKHFRRWSQLWERLNGDLKVLRNLVVSERHDSKGVEDDDVARYVDNCHHLNAMKLEESEDVKDSEALNRFQKIVESRVQ</sequence>
<reference evidence="1" key="1">
    <citation type="submission" date="2019-10" db="EMBL/GenBank/DDBJ databases">
        <authorList>
            <consortium name="DOE Joint Genome Institute"/>
            <person name="Kuo A."/>
            <person name="Miyauchi S."/>
            <person name="Kiss E."/>
            <person name="Drula E."/>
            <person name="Kohler A."/>
            <person name="Sanchez-Garcia M."/>
            <person name="Andreopoulos B."/>
            <person name="Barry K.W."/>
            <person name="Bonito G."/>
            <person name="Buee M."/>
            <person name="Carver A."/>
            <person name="Chen C."/>
            <person name="Cichocki N."/>
            <person name="Clum A."/>
            <person name="Culley D."/>
            <person name="Crous P.W."/>
            <person name="Fauchery L."/>
            <person name="Girlanda M."/>
            <person name="Hayes R."/>
            <person name="Keri Z."/>
            <person name="LaButti K."/>
            <person name="Lipzen A."/>
            <person name="Lombard V."/>
            <person name="Magnuson J."/>
            <person name="Maillard F."/>
            <person name="Morin E."/>
            <person name="Murat C."/>
            <person name="Nolan M."/>
            <person name="Ohm R."/>
            <person name="Pangilinan J."/>
            <person name="Pereira M."/>
            <person name="Perotto S."/>
            <person name="Peter M."/>
            <person name="Riley R."/>
            <person name="Sitrit Y."/>
            <person name="Stielow B."/>
            <person name="Szollosi G."/>
            <person name="Zifcakova L."/>
            <person name="Stursova M."/>
            <person name="Spatafora J.W."/>
            <person name="Tedersoo L."/>
            <person name="Vaario L.-M."/>
            <person name="Yamada A."/>
            <person name="Yan M."/>
            <person name="Wang P."/>
            <person name="Xu J."/>
            <person name="Bruns T."/>
            <person name="Baldrian P."/>
            <person name="Vilgalys R."/>
            <person name="Henrissat B."/>
            <person name="Grigoriev I.V."/>
            <person name="Hibbett D."/>
            <person name="Nagy L.G."/>
            <person name="Martin F.M."/>
        </authorList>
    </citation>
    <scope>NUCLEOTIDE SEQUENCE</scope>
    <source>
        <strain evidence="1">Prilba</strain>
    </source>
</reference>
<evidence type="ECO:0000313" key="2">
    <source>
        <dbReference type="Proteomes" id="UP000759537"/>
    </source>
</evidence>
<protein>
    <recommendedName>
        <fullName evidence="3">F-box domain-containing protein</fullName>
    </recommendedName>
</protein>
<dbReference type="PANTHER" id="PTHR42057:SF2">
    <property type="entry name" value="F-BOX DOMAIN PROTEIN (AFU_ORTHOLOGUE AFUA_4G00200)-RELATED"/>
    <property type="match status" value="1"/>
</dbReference>
<dbReference type="EMBL" id="WHVB01000013">
    <property type="protein sequence ID" value="KAF8477675.1"/>
    <property type="molecule type" value="Genomic_DNA"/>
</dbReference>
<accession>A0A9P5MSG1</accession>
<dbReference type="PANTHER" id="PTHR42057">
    <property type="entry name" value="F-BOX DOMAIN PROTEIN (AFU_ORTHOLOGUE AFUA_4G00200)"/>
    <property type="match status" value="1"/>
</dbReference>